<keyword evidence="3" id="KW-0249">Electron transport</keyword>
<evidence type="ECO:0000256" key="6">
    <source>
        <dbReference type="NCBIfam" id="TIGR01068"/>
    </source>
</evidence>
<evidence type="ECO:0000256" key="4">
    <source>
        <dbReference type="ARBA" id="ARBA00023157"/>
    </source>
</evidence>
<sequence>MKKIGLFVLIGIIATSIAGFELYSTTSDEAKAAKEENSVIYLDAQSFKEKVFDYENNTEWKYEGEVPAILDFYADWCGPCKMLSPVLNNIQKEYDGKIQIYKINTDQERELSATFGIRSLPTIVFVPLKGEPQAAMGYRSQNDLETMISEILQVDK</sequence>
<accession>A0ABS5K8B8</accession>
<dbReference type="SUPFAM" id="SSF52833">
    <property type="entry name" value="Thioredoxin-like"/>
    <property type="match status" value="1"/>
</dbReference>
<dbReference type="CDD" id="cd02947">
    <property type="entry name" value="TRX_family"/>
    <property type="match status" value="1"/>
</dbReference>
<dbReference type="Proteomes" id="UP000721861">
    <property type="component" value="Unassembled WGS sequence"/>
</dbReference>
<evidence type="ECO:0000256" key="5">
    <source>
        <dbReference type="ARBA" id="ARBA00023284"/>
    </source>
</evidence>
<dbReference type="PROSITE" id="PS00194">
    <property type="entry name" value="THIOREDOXIN_1"/>
    <property type="match status" value="1"/>
</dbReference>
<evidence type="ECO:0000256" key="3">
    <source>
        <dbReference type="ARBA" id="ARBA00022982"/>
    </source>
</evidence>
<evidence type="ECO:0000259" key="7">
    <source>
        <dbReference type="PROSITE" id="PS51352"/>
    </source>
</evidence>
<name>A0ABS5K8B8_9BACT</name>
<evidence type="ECO:0000313" key="9">
    <source>
        <dbReference type="Proteomes" id="UP000721861"/>
    </source>
</evidence>
<dbReference type="InterPro" id="IPR036249">
    <property type="entry name" value="Thioredoxin-like_sf"/>
</dbReference>
<feature type="domain" description="Thioredoxin" evidence="7">
    <location>
        <begin position="11"/>
        <end position="153"/>
    </location>
</feature>
<evidence type="ECO:0000256" key="2">
    <source>
        <dbReference type="ARBA" id="ARBA00022448"/>
    </source>
</evidence>
<evidence type="ECO:0000256" key="1">
    <source>
        <dbReference type="ARBA" id="ARBA00008987"/>
    </source>
</evidence>
<comment type="caution">
    <text evidence="8">The sequence shown here is derived from an EMBL/GenBank/DDBJ whole genome shotgun (WGS) entry which is preliminary data.</text>
</comment>
<dbReference type="Gene3D" id="3.40.30.10">
    <property type="entry name" value="Glutaredoxin"/>
    <property type="match status" value="1"/>
</dbReference>
<dbReference type="PANTHER" id="PTHR45663:SF11">
    <property type="entry name" value="GEO12009P1"/>
    <property type="match status" value="1"/>
</dbReference>
<keyword evidence="4" id="KW-1015">Disulfide bond</keyword>
<dbReference type="Pfam" id="PF00085">
    <property type="entry name" value="Thioredoxin"/>
    <property type="match status" value="1"/>
</dbReference>
<keyword evidence="9" id="KW-1185">Reference proteome</keyword>
<dbReference type="InterPro" id="IPR005746">
    <property type="entry name" value="Thioredoxin"/>
</dbReference>
<dbReference type="NCBIfam" id="TIGR01068">
    <property type="entry name" value="thioredoxin"/>
    <property type="match status" value="1"/>
</dbReference>
<gene>
    <name evidence="8" type="primary">trxA</name>
    <name evidence="8" type="ORF">KEM09_07530</name>
</gene>
<dbReference type="InterPro" id="IPR017937">
    <property type="entry name" value="Thioredoxin_CS"/>
</dbReference>
<reference evidence="8 9" key="1">
    <citation type="journal article" date="2014" name="Int. J. Syst. Evol. Microbiol.">
        <title>Carboxylicivirga gen. nov. in the family Marinilabiliaceae with two novel species, Carboxylicivirga mesophila sp. nov. and Carboxylicivirga taeanensis sp. nov., and reclassification of Cytophaga fermentans as Saccharicrinis fermentans gen. nov., comb. nov.</title>
        <authorList>
            <person name="Yang S.H."/>
            <person name="Seo H.S."/>
            <person name="Woo J.H."/>
            <person name="Oh H.M."/>
            <person name="Jang H."/>
            <person name="Lee J.H."/>
            <person name="Kim S.J."/>
            <person name="Kwon K.K."/>
        </authorList>
    </citation>
    <scope>NUCLEOTIDE SEQUENCE [LARGE SCALE GENOMIC DNA]</scope>
    <source>
        <strain evidence="8 9">JCM 18290</strain>
    </source>
</reference>
<protein>
    <recommendedName>
        <fullName evidence="6">Thioredoxin</fullName>
    </recommendedName>
</protein>
<proteinExistence type="inferred from homology"/>
<dbReference type="EMBL" id="JAGUCN010000006">
    <property type="protein sequence ID" value="MBS2211245.1"/>
    <property type="molecule type" value="Genomic_DNA"/>
</dbReference>
<keyword evidence="2" id="KW-0813">Transport</keyword>
<dbReference type="RefSeq" id="WP_212227273.1">
    <property type="nucleotide sequence ID" value="NZ_JAGUCN010000006.1"/>
</dbReference>
<dbReference type="PRINTS" id="PR00421">
    <property type="entry name" value="THIOREDOXIN"/>
</dbReference>
<comment type="similarity">
    <text evidence="1">Belongs to the thioredoxin family.</text>
</comment>
<dbReference type="PANTHER" id="PTHR45663">
    <property type="entry name" value="GEO12009P1"/>
    <property type="match status" value="1"/>
</dbReference>
<dbReference type="PROSITE" id="PS51352">
    <property type="entry name" value="THIOREDOXIN_2"/>
    <property type="match status" value="1"/>
</dbReference>
<evidence type="ECO:0000313" key="8">
    <source>
        <dbReference type="EMBL" id="MBS2211245.1"/>
    </source>
</evidence>
<organism evidence="8 9">
    <name type="scientific">Carboxylicivirga mesophila</name>
    <dbReference type="NCBI Taxonomy" id="1166478"/>
    <lineage>
        <taxon>Bacteria</taxon>
        <taxon>Pseudomonadati</taxon>
        <taxon>Bacteroidota</taxon>
        <taxon>Bacteroidia</taxon>
        <taxon>Marinilabiliales</taxon>
        <taxon>Marinilabiliaceae</taxon>
        <taxon>Carboxylicivirga</taxon>
    </lineage>
</organism>
<dbReference type="InterPro" id="IPR013766">
    <property type="entry name" value="Thioredoxin_domain"/>
</dbReference>
<keyword evidence="5" id="KW-0676">Redox-active center</keyword>